<organism evidence="1">
    <name type="scientific">hydrothermal vent metagenome</name>
    <dbReference type="NCBI Taxonomy" id="652676"/>
    <lineage>
        <taxon>unclassified sequences</taxon>
        <taxon>metagenomes</taxon>
        <taxon>ecological metagenomes</taxon>
    </lineage>
</organism>
<evidence type="ECO:0008006" key="2">
    <source>
        <dbReference type="Google" id="ProtNLM"/>
    </source>
</evidence>
<dbReference type="InterPro" id="IPR012823">
    <property type="entry name" value="Flagell_FliJ"/>
</dbReference>
<dbReference type="AlphaFoldDB" id="A0A3B1E5A2"/>
<reference evidence="1" key="1">
    <citation type="submission" date="2018-10" db="EMBL/GenBank/DDBJ databases">
        <authorList>
            <person name="Aoki K."/>
        </authorList>
    </citation>
    <scope>NUCLEOTIDE SEQUENCE</scope>
</reference>
<evidence type="ECO:0000313" key="1">
    <source>
        <dbReference type="EMBL" id="VAY86349.1"/>
    </source>
</evidence>
<dbReference type="GO" id="GO:0009288">
    <property type="term" value="C:bacterial-type flagellum"/>
    <property type="evidence" value="ECO:0007669"/>
    <property type="project" value="InterPro"/>
</dbReference>
<dbReference type="Pfam" id="PF02050">
    <property type="entry name" value="FliJ"/>
    <property type="match status" value="1"/>
</dbReference>
<dbReference type="EMBL" id="UOYO01000009">
    <property type="protein sequence ID" value="VAY86349.1"/>
    <property type="molecule type" value="Genomic_DNA"/>
</dbReference>
<gene>
    <name evidence="1" type="ORF">MNB_ARC-1_847</name>
</gene>
<protein>
    <recommendedName>
        <fullName evidence="2">Flagellar FliJ protein</fullName>
    </recommendedName>
</protein>
<sequence>MRNKFKNIFNLQTQKSRIQEKKIALINQKILSTQEKISNLANMLNNVEIPRTGKVTEVIRAQSTISILRQDIQISIQEEKEYKQMLMDEKHNLKMINIELEKSKYLLEEANKEWVKHLQKQEEKQLNDISQRVFY</sequence>
<proteinExistence type="predicted"/>
<accession>A0A3B1E5A2</accession>
<name>A0A3B1E5A2_9ZZZZ</name>
<dbReference type="GO" id="GO:0071973">
    <property type="term" value="P:bacterial-type flagellum-dependent cell motility"/>
    <property type="evidence" value="ECO:0007669"/>
    <property type="project" value="InterPro"/>
</dbReference>